<dbReference type="EnsemblMetazoa" id="HelroT176378">
    <property type="protein sequence ID" value="HelroP176378"/>
    <property type="gene ID" value="HelroG176378"/>
</dbReference>
<keyword evidence="2" id="KW-0812">Transmembrane</keyword>
<gene>
    <name evidence="4" type="primary">20205814</name>
    <name evidence="3" type="ORF">HELRODRAFT_176378</name>
</gene>
<keyword evidence="2" id="KW-0472">Membrane</keyword>
<feature type="transmembrane region" description="Helical" evidence="2">
    <location>
        <begin position="221"/>
        <end position="244"/>
    </location>
</feature>
<evidence type="ECO:0000313" key="4">
    <source>
        <dbReference type="EnsemblMetazoa" id="HelroP176378"/>
    </source>
</evidence>
<evidence type="ECO:0000313" key="3">
    <source>
        <dbReference type="EMBL" id="ESO00068.1"/>
    </source>
</evidence>
<dbReference type="CTD" id="20205814"/>
<feature type="transmembrane region" description="Helical" evidence="2">
    <location>
        <begin position="77"/>
        <end position="97"/>
    </location>
</feature>
<dbReference type="KEGG" id="hro:HELRODRAFT_176378"/>
<name>T1FAG5_HELRO</name>
<dbReference type="eggNOG" id="ENOG502S8CX">
    <property type="taxonomic scope" value="Eukaryota"/>
</dbReference>
<dbReference type="PANTHER" id="PTHR12242:SF45">
    <property type="entry name" value="MARVEL DOMAIN-CONTAINING PROTEIN"/>
    <property type="match status" value="1"/>
</dbReference>
<dbReference type="HOGENOM" id="CLU_066320_1_0_1"/>
<dbReference type="InParanoid" id="T1FAG5"/>
<reference evidence="4" key="3">
    <citation type="submission" date="2015-06" db="UniProtKB">
        <authorList>
            <consortium name="EnsemblMetazoa"/>
        </authorList>
    </citation>
    <scope>IDENTIFICATION</scope>
</reference>
<dbReference type="Proteomes" id="UP000015101">
    <property type="component" value="Unassembled WGS sequence"/>
</dbReference>
<evidence type="ECO:0000313" key="5">
    <source>
        <dbReference type="Proteomes" id="UP000015101"/>
    </source>
</evidence>
<feature type="region of interest" description="Disordered" evidence="1">
    <location>
        <begin position="1"/>
        <end position="22"/>
    </location>
</feature>
<dbReference type="GO" id="GO:0016020">
    <property type="term" value="C:membrane"/>
    <property type="evidence" value="ECO:0000318"/>
    <property type="project" value="GO_Central"/>
</dbReference>
<dbReference type="InterPro" id="IPR049352">
    <property type="entry name" value="Rost"/>
</dbReference>
<keyword evidence="5" id="KW-1185">Reference proteome</keyword>
<accession>T1FAG5</accession>
<dbReference type="Pfam" id="PF21534">
    <property type="entry name" value="Rost"/>
    <property type="match status" value="1"/>
</dbReference>
<feature type="transmembrane region" description="Helical" evidence="2">
    <location>
        <begin position="109"/>
        <end position="131"/>
    </location>
</feature>
<evidence type="ECO:0000256" key="1">
    <source>
        <dbReference type="SAM" id="MobiDB-lite"/>
    </source>
</evidence>
<protein>
    <recommendedName>
        <fullName evidence="6">Protein rolling stone</fullName>
    </recommendedName>
</protein>
<dbReference type="OMA" id="SELAWYH"/>
<dbReference type="EMBL" id="AMQM01005650">
    <property type="status" value="NOT_ANNOTATED_CDS"/>
    <property type="molecule type" value="Genomic_DNA"/>
</dbReference>
<dbReference type="FunCoup" id="T1FAG5">
    <property type="interactions" value="45"/>
</dbReference>
<feature type="transmembrane region" description="Helical" evidence="2">
    <location>
        <begin position="164"/>
        <end position="187"/>
    </location>
</feature>
<dbReference type="EMBL" id="KB097026">
    <property type="protein sequence ID" value="ESO00068.1"/>
    <property type="molecule type" value="Genomic_DNA"/>
</dbReference>
<dbReference type="AlphaFoldDB" id="T1FAG5"/>
<sequence>MNENDKESNKNGSGSQKSRSVSTSIGKDCCTWFKNEVNLKNILPIHNDPMVMVNSQPTYTNKPPTQWSSGKISAWYVSYRIVVAIVVVVWLPVDCYYETQKYFQLHYELWFTYATNWSIMFLAISNVLFAITTARFYSKQKEGEVSFVEGGEASFDLSLSIQWVIYNAAANGSIVITVSYWAFIIFVDKSIILSHVKHTLNTAFIIADLFISSTPIRLLHFIYPIFVGVIYSTFYVIYFCNGGVGPRGKPYVYEVLRWDEKPGLSTLVTILVLMLVGMAQFFLYSLYRLRMTLYEHFQSRKKAKEVDGFGEVYQQVGNNNCSGVESCGAGKISELDSETKNVVSSTTSTKSYQTIWRQ</sequence>
<dbReference type="OrthoDB" id="419711at2759"/>
<dbReference type="RefSeq" id="XP_009021842.1">
    <property type="nucleotide sequence ID" value="XM_009023594.1"/>
</dbReference>
<dbReference type="PANTHER" id="PTHR12242">
    <property type="entry name" value="OS02G0130600 PROTEIN-RELATED"/>
    <property type="match status" value="1"/>
</dbReference>
<reference evidence="5" key="1">
    <citation type="submission" date="2012-12" db="EMBL/GenBank/DDBJ databases">
        <authorList>
            <person name="Hellsten U."/>
            <person name="Grimwood J."/>
            <person name="Chapman J.A."/>
            <person name="Shapiro H."/>
            <person name="Aerts A."/>
            <person name="Otillar R.P."/>
            <person name="Terry A.Y."/>
            <person name="Boore J.L."/>
            <person name="Simakov O."/>
            <person name="Marletaz F."/>
            <person name="Cho S.-J."/>
            <person name="Edsinger-Gonzales E."/>
            <person name="Havlak P."/>
            <person name="Kuo D.-H."/>
            <person name="Larsson T."/>
            <person name="Lv J."/>
            <person name="Arendt D."/>
            <person name="Savage R."/>
            <person name="Osoegawa K."/>
            <person name="de Jong P."/>
            <person name="Lindberg D.R."/>
            <person name="Seaver E.C."/>
            <person name="Weisblat D.A."/>
            <person name="Putnam N.H."/>
            <person name="Grigoriev I.V."/>
            <person name="Rokhsar D.S."/>
        </authorList>
    </citation>
    <scope>NUCLEOTIDE SEQUENCE</scope>
</reference>
<reference evidence="3 5" key="2">
    <citation type="journal article" date="2013" name="Nature">
        <title>Insights into bilaterian evolution from three spiralian genomes.</title>
        <authorList>
            <person name="Simakov O."/>
            <person name="Marletaz F."/>
            <person name="Cho S.J."/>
            <person name="Edsinger-Gonzales E."/>
            <person name="Havlak P."/>
            <person name="Hellsten U."/>
            <person name="Kuo D.H."/>
            <person name="Larsson T."/>
            <person name="Lv J."/>
            <person name="Arendt D."/>
            <person name="Savage R."/>
            <person name="Osoegawa K."/>
            <person name="de Jong P."/>
            <person name="Grimwood J."/>
            <person name="Chapman J.A."/>
            <person name="Shapiro H."/>
            <person name="Aerts A."/>
            <person name="Otillar R.P."/>
            <person name="Terry A.Y."/>
            <person name="Boore J.L."/>
            <person name="Grigoriev I.V."/>
            <person name="Lindberg D.R."/>
            <person name="Seaver E.C."/>
            <person name="Weisblat D.A."/>
            <person name="Putnam N.H."/>
            <person name="Rokhsar D.S."/>
        </authorList>
    </citation>
    <scope>NUCLEOTIDE SEQUENCE</scope>
</reference>
<dbReference type="STRING" id="6412.T1FAG5"/>
<evidence type="ECO:0008006" key="6">
    <source>
        <dbReference type="Google" id="ProtNLM"/>
    </source>
</evidence>
<proteinExistence type="predicted"/>
<dbReference type="GeneID" id="20205814"/>
<feature type="compositionally biased region" description="Polar residues" evidence="1">
    <location>
        <begin position="10"/>
        <end position="22"/>
    </location>
</feature>
<organism evidence="4 5">
    <name type="scientific">Helobdella robusta</name>
    <name type="common">Californian leech</name>
    <dbReference type="NCBI Taxonomy" id="6412"/>
    <lineage>
        <taxon>Eukaryota</taxon>
        <taxon>Metazoa</taxon>
        <taxon>Spiralia</taxon>
        <taxon>Lophotrochozoa</taxon>
        <taxon>Annelida</taxon>
        <taxon>Clitellata</taxon>
        <taxon>Hirudinea</taxon>
        <taxon>Rhynchobdellida</taxon>
        <taxon>Glossiphoniidae</taxon>
        <taxon>Helobdella</taxon>
    </lineage>
</organism>
<evidence type="ECO:0000256" key="2">
    <source>
        <dbReference type="SAM" id="Phobius"/>
    </source>
</evidence>
<keyword evidence="2" id="KW-1133">Transmembrane helix</keyword>
<feature type="transmembrane region" description="Helical" evidence="2">
    <location>
        <begin position="264"/>
        <end position="287"/>
    </location>
</feature>